<sequence length="127" mass="13220">MRSVRYHRYGGPEVLRIEQVPEPEPGPGDLLVRAGAVGVTLPAVRKVRNEGEVTALPCTLGGEVAGRVIAVGAEVTDFAVGDRVVGLAFADAYADAVIVPTFTAGHVPDHVDFTHAVALVRSGQVAP</sequence>
<dbReference type="SUPFAM" id="SSF50129">
    <property type="entry name" value="GroES-like"/>
    <property type="match status" value="1"/>
</dbReference>
<dbReference type="InterPro" id="IPR011032">
    <property type="entry name" value="GroES-like_sf"/>
</dbReference>
<reference evidence="3" key="1">
    <citation type="journal article" date="2014" name="Int. J. Syst. Evol. Microbiol.">
        <title>Complete genome sequence of Corynebacterium casei LMG S-19264T (=DSM 44701T), isolated from a smear-ripened cheese.</title>
        <authorList>
            <consortium name="US DOE Joint Genome Institute (JGI-PGF)"/>
            <person name="Walter F."/>
            <person name="Albersmeier A."/>
            <person name="Kalinowski J."/>
            <person name="Ruckert C."/>
        </authorList>
    </citation>
    <scope>NUCLEOTIDE SEQUENCE</scope>
    <source>
        <strain evidence="3">CGMCC 4.7299</strain>
    </source>
</reference>
<dbReference type="RefSeq" id="WP_229716342.1">
    <property type="nucleotide sequence ID" value="NZ_BMMX01000073.1"/>
</dbReference>
<proteinExistence type="predicted"/>
<dbReference type="PANTHER" id="PTHR44154">
    <property type="entry name" value="QUINONE OXIDOREDUCTASE"/>
    <property type="match status" value="1"/>
</dbReference>
<evidence type="ECO:0000313" key="4">
    <source>
        <dbReference type="Proteomes" id="UP000656042"/>
    </source>
</evidence>
<protein>
    <recommendedName>
        <fullName evidence="2">Alcohol dehydrogenase-like N-terminal domain-containing protein</fullName>
    </recommendedName>
</protein>
<name>A0A8J3FTH1_9ACTN</name>
<dbReference type="Proteomes" id="UP000656042">
    <property type="component" value="Unassembled WGS sequence"/>
</dbReference>
<accession>A0A8J3FTH1</accession>
<feature type="domain" description="Alcohol dehydrogenase-like N-terminal" evidence="2">
    <location>
        <begin position="26"/>
        <end position="85"/>
    </location>
</feature>
<evidence type="ECO:0000256" key="1">
    <source>
        <dbReference type="ARBA" id="ARBA00022857"/>
    </source>
</evidence>
<keyword evidence="1" id="KW-0521">NADP</keyword>
<dbReference type="InterPro" id="IPR013154">
    <property type="entry name" value="ADH-like_N"/>
</dbReference>
<gene>
    <name evidence="3" type="ORF">GCM10012284_63250</name>
</gene>
<comment type="caution">
    <text evidence="3">The sequence shown here is derived from an EMBL/GenBank/DDBJ whole genome shotgun (WGS) entry which is preliminary data.</text>
</comment>
<dbReference type="Gene3D" id="3.90.180.10">
    <property type="entry name" value="Medium-chain alcohol dehydrogenases, catalytic domain"/>
    <property type="match status" value="1"/>
</dbReference>
<reference evidence="3" key="2">
    <citation type="submission" date="2020-09" db="EMBL/GenBank/DDBJ databases">
        <authorList>
            <person name="Sun Q."/>
            <person name="Zhou Y."/>
        </authorList>
    </citation>
    <scope>NUCLEOTIDE SEQUENCE</scope>
    <source>
        <strain evidence="3">CGMCC 4.7299</strain>
    </source>
</reference>
<dbReference type="InterPro" id="IPR051603">
    <property type="entry name" value="Zinc-ADH_QOR/CCCR"/>
</dbReference>
<evidence type="ECO:0000259" key="2">
    <source>
        <dbReference type="Pfam" id="PF08240"/>
    </source>
</evidence>
<keyword evidence="4" id="KW-1185">Reference proteome</keyword>
<dbReference type="Pfam" id="PF08240">
    <property type="entry name" value="ADH_N"/>
    <property type="match status" value="1"/>
</dbReference>
<organism evidence="3 4">
    <name type="scientific">Mangrovihabitans endophyticus</name>
    <dbReference type="NCBI Taxonomy" id="1751298"/>
    <lineage>
        <taxon>Bacteria</taxon>
        <taxon>Bacillati</taxon>
        <taxon>Actinomycetota</taxon>
        <taxon>Actinomycetes</taxon>
        <taxon>Micromonosporales</taxon>
        <taxon>Micromonosporaceae</taxon>
        <taxon>Mangrovihabitans</taxon>
    </lineage>
</organism>
<dbReference type="EMBL" id="BMMX01000073">
    <property type="protein sequence ID" value="GGL20003.1"/>
    <property type="molecule type" value="Genomic_DNA"/>
</dbReference>
<evidence type="ECO:0000313" key="3">
    <source>
        <dbReference type="EMBL" id="GGL20003.1"/>
    </source>
</evidence>
<dbReference type="PANTHER" id="PTHR44154:SF1">
    <property type="entry name" value="QUINONE OXIDOREDUCTASE"/>
    <property type="match status" value="1"/>
</dbReference>
<dbReference type="AlphaFoldDB" id="A0A8J3FTH1"/>